<dbReference type="KEGG" id="hir:HETIRDRAFT_435737"/>
<dbReference type="OrthoDB" id="3070469at2759"/>
<evidence type="ECO:0000313" key="5">
    <source>
        <dbReference type="Proteomes" id="UP000030671"/>
    </source>
</evidence>
<dbReference type="STRING" id="747525.W4JXQ1"/>
<dbReference type="GeneID" id="20674843"/>
<keyword evidence="5" id="KW-1185">Reference proteome</keyword>
<keyword evidence="1" id="KW-0175">Coiled coil</keyword>
<feature type="coiled-coil region" evidence="1">
    <location>
        <begin position="8"/>
        <end position="62"/>
    </location>
</feature>
<dbReference type="AlphaFoldDB" id="W4JXQ1"/>
<proteinExistence type="predicted"/>
<evidence type="ECO:0000313" key="4">
    <source>
        <dbReference type="EMBL" id="ETW77671.1"/>
    </source>
</evidence>
<sequence length="335" mass="36617">MEGMLSEHEAINREVSTLHELMEEEKRELDSPSTSSVSEERLNALASQLEQLESALKLSRTLQAQQAAAQSIISMLESKISSLEPLVQASQTNIQSHTTEDVEGQWSGVREEWAEERVRISRAREDWEVRVRAAEEGFDGAVTKVDAGLATLQQHQLKVNGNARHGVRLVTPPSPRNISSDPGKRHRRKRSTISRGRSRSHSAESNKDDGGYASSFEGVTLLDDKRQSASKARTRVPWAQDDSDSDVRRASDDARIMSLKHYAITSESSVQKASTGSTTTMTTEDDAAHASSAAAANLKGAHLAPMVQHLAQMSTTVGVLMLSVAALAVLWRIKG</sequence>
<feature type="region of interest" description="Disordered" evidence="2">
    <location>
        <begin position="157"/>
        <end position="214"/>
    </location>
</feature>
<dbReference type="HOGENOM" id="CLU_053728_0_0_1"/>
<feature type="compositionally biased region" description="Basic and acidic residues" evidence="2">
    <location>
        <begin position="201"/>
        <end position="210"/>
    </location>
</feature>
<keyword evidence="3" id="KW-0812">Transmembrane</keyword>
<reference evidence="4 5" key="1">
    <citation type="journal article" date="2012" name="New Phytol.">
        <title>Insight into trade-off between wood decay and parasitism from the genome of a fungal forest pathogen.</title>
        <authorList>
            <person name="Olson A."/>
            <person name="Aerts A."/>
            <person name="Asiegbu F."/>
            <person name="Belbahri L."/>
            <person name="Bouzid O."/>
            <person name="Broberg A."/>
            <person name="Canback B."/>
            <person name="Coutinho P.M."/>
            <person name="Cullen D."/>
            <person name="Dalman K."/>
            <person name="Deflorio G."/>
            <person name="van Diepen L.T."/>
            <person name="Dunand C."/>
            <person name="Duplessis S."/>
            <person name="Durling M."/>
            <person name="Gonthier P."/>
            <person name="Grimwood J."/>
            <person name="Fossdal C.G."/>
            <person name="Hansson D."/>
            <person name="Henrissat B."/>
            <person name="Hietala A."/>
            <person name="Himmelstrand K."/>
            <person name="Hoffmeister D."/>
            <person name="Hogberg N."/>
            <person name="James T.Y."/>
            <person name="Karlsson M."/>
            <person name="Kohler A."/>
            <person name="Kues U."/>
            <person name="Lee Y.H."/>
            <person name="Lin Y.C."/>
            <person name="Lind M."/>
            <person name="Lindquist E."/>
            <person name="Lombard V."/>
            <person name="Lucas S."/>
            <person name="Lunden K."/>
            <person name="Morin E."/>
            <person name="Murat C."/>
            <person name="Park J."/>
            <person name="Raffaello T."/>
            <person name="Rouze P."/>
            <person name="Salamov A."/>
            <person name="Schmutz J."/>
            <person name="Solheim H."/>
            <person name="Stahlberg J."/>
            <person name="Velez H."/>
            <person name="de Vries R.P."/>
            <person name="Wiebenga A."/>
            <person name="Woodward S."/>
            <person name="Yakovlev I."/>
            <person name="Garbelotto M."/>
            <person name="Martin F."/>
            <person name="Grigoriev I.V."/>
            <person name="Stenlid J."/>
        </authorList>
    </citation>
    <scope>NUCLEOTIDE SEQUENCE [LARGE SCALE GENOMIC DNA]</scope>
    <source>
        <strain evidence="4 5">TC 32-1</strain>
    </source>
</reference>
<keyword evidence="3" id="KW-1133">Transmembrane helix</keyword>
<dbReference type="RefSeq" id="XP_009549709.1">
    <property type="nucleotide sequence ID" value="XM_009551414.1"/>
</dbReference>
<evidence type="ECO:0000256" key="2">
    <source>
        <dbReference type="SAM" id="MobiDB-lite"/>
    </source>
</evidence>
<feature type="compositionally biased region" description="Basic residues" evidence="2">
    <location>
        <begin position="184"/>
        <end position="200"/>
    </location>
</feature>
<feature type="transmembrane region" description="Helical" evidence="3">
    <location>
        <begin position="310"/>
        <end position="331"/>
    </location>
</feature>
<dbReference type="InParanoid" id="W4JXQ1"/>
<dbReference type="Proteomes" id="UP000030671">
    <property type="component" value="Unassembled WGS sequence"/>
</dbReference>
<evidence type="ECO:0000256" key="1">
    <source>
        <dbReference type="SAM" id="Coils"/>
    </source>
</evidence>
<organism evidence="4 5">
    <name type="scientific">Heterobasidion irregulare (strain TC 32-1)</name>
    <dbReference type="NCBI Taxonomy" id="747525"/>
    <lineage>
        <taxon>Eukaryota</taxon>
        <taxon>Fungi</taxon>
        <taxon>Dikarya</taxon>
        <taxon>Basidiomycota</taxon>
        <taxon>Agaricomycotina</taxon>
        <taxon>Agaricomycetes</taxon>
        <taxon>Russulales</taxon>
        <taxon>Bondarzewiaceae</taxon>
        <taxon>Heterobasidion</taxon>
        <taxon>Heterobasidion annosum species complex</taxon>
    </lineage>
</organism>
<evidence type="ECO:0000256" key="3">
    <source>
        <dbReference type="SAM" id="Phobius"/>
    </source>
</evidence>
<keyword evidence="3" id="KW-0472">Membrane</keyword>
<dbReference type="eggNOG" id="KOG3872">
    <property type="taxonomic scope" value="Eukaryota"/>
</dbReference>
<dbReference type="EMBL" id="KI925462">
    <property type="protein sequence ID" value="ETW77671.1"/>
    <property type="molecule type" value="Genomic_DNA"/>
</dbReference>
<feature type="region of interest" description="Disordered" evidence="2">
    <location>
        <begin position="227"/>
        <end position="249"/>
    </location>
</feature>
<accession>W4JXQ1</accession>
<name>W4JXQ1_HETIT</name>
<protein>
    <submittedName>
        <fullName evidence="4">Uncharacterized protein</fullName>
    </submittedName>
</protein>
<gene>
    <name evidence="4" type="ORF">HETIRDRAFT_435737</name>
</gene>